<keyword evidence="13" id="KW-1185">Reference proteome</keyword>
<dbReference type="EMBL" id="POVK01000008">
    <property type="protein sequence ID" value="NHA33623.1"/>
    <property type="molecule type" value="Genomic_DNA"/>
</dbReference>
<accession>A0A7Z7VW09</accession>
<feature type="transmembrane region" description="Helical" evidence="8">
    <location>
        <begin position="130"/>
        <end position="155"/>
    </location>
</feature>
<dbReference type="Proteomes" id="UP000572988">
    <property type="component" value="Unassembled WGS sequence"/>
</dbReference>
<dbReference type="RefSeq" id="WP_126496342.1">
    <property type="nucleotide sequence ID" value="NZ_CALYEE010000004.1"/>
</dbReference>
<keyword evidence="5 8" id="KW-0812">Transmembrane</keyword>
<evidence type="ECO:0000256" key="7">
    <source>
        <dbReference type="ARBA" id="ARBA00023136"/>
    </source>
</evidence>
<evidence type="ECO:0000256" key="8">
    <source>
        <dbReference type="SAM" id="Phobius"/>
    </source>
</evidence>
<comment type="subcellular location">
    <subcellularLocation>
        <location evidence="1">Cell membrane</location>
        <topology evidence="1">Multi-pass membrane protein</topology>
    </subcellularLocation>
</comment>
<name>A0A7Z7VW09_STASC</name>
<evidence type="ECO:0000256" key="1">
    <source>
        <dbReference type="ARBA" id="ARBA00004651"/>
    </source>
</evidence>
<feature type="transmembrane region" description="Helical" evidence="8">
    <location>
        <begin position="161"/>
        <end position="178"/>
    </location>
</feature>
<keyword evidence="6 8" id="KW-1133">Transmembrane helix</keyword>
<reference evidence="11" key="2">
    <citation type="submission" date="2018-06" db="EMBL/GenBank/DDBJ databases">
        <authorList>
            <consortium name="Pathogen Informatics"/>
            <person name="Doyle S."/>
        </authorList>
    </citation>
    <scope>NUCLEOTIDE SEQUENCE [LARGE SCALE GENOMIC DNA]</scope>
    <source>
        <strain evidence="11">NCTC12218</strain>
    </source>
</reference>
<dbReference type="Proteomes" id="UP000264146">
    <property type="component" value="Chromosome"/>
</dbReference>
<dbReference type="GO" id="GO:1903785">
    <property type="term" value="P:L-valine transmembrane transport"/>
    <property type="evidence" value="ECO:0007669"/>
    <property type="project" value="TreeGrafter"/>
</dbReference>
<dbReference type="PANTHER" id="PTHR34979:SF1">
    <property type="entry name" value="INNER MEMBRANE PROTEIN YGAZ"/>
    <property type="match status" value="1"/>
</dbReference>
<evidence type="ECO:0000256" key="2">
    <source>
        <dbReference type="ARBA" id="ARBA00010735"/>
    </source>
</evidence>
<dbReference type="InterPro" id="IPR011606">
    <property type="entry name" value="Brnchd-chn_aa_trnsp_permease"/>
</dbReference>
<dbReference type="GeneID" id="93788790"/>
<proteinExistence type="inferred from homology"/>
<evidence type="ECO:0000256" key="6">
    <source>
        <dbReference type="ARBA" id="ARBA00022989"/>
    </source>
</evidence>
<evidence type="ECO:0000256" key="4">
    <source>
        <dbReference type="ARBA" id="ARBA00022475"/>
    </source>
</evidence>
<evidence type="ECO:0000313" key="11">
    <source>
        <dbReference type="EMBL" id="SUM85706.1"/>
    </source>
</evidence>
<evidence type="ECO:0000256" key="5">
    <source>
        <dbReference type="ARBA" id="ARBA00022692"/>
    </source>
</evidence>
<feature type="transmembrane region" description="Helical" evidence="8">
    <location>
        <begin position="20"/>
        <end position="44"/>
    </location>
</feature>
<organism evidence="11">
    <name type="scientific">Staphylococcus schleiferi</name>
    <dbReference type="NCBI Taxonomy" id="1295"/>
    <lineage>
        <taxon>Bacteria</taxon>
        <taxon>Bacillati</taxon>
        <taxon>Bacillota</taxon>
        <taxon>Bacilli</taxon>
        <taxon>Bacillales</taxon>
        <taxon>Staphylococcaceae</taxon>
        <taxon>Staphylococcus</taxon>
    </lineage>
</organism>
<dbReference type="EMBL" id="UHEF01000001">
    <property type="protein sequence ID" value="SUM85706.1"/>
    <property type="molecule type" value="Genomic_DNA"/>
</dbReference>
<dbReference type="EMBL" id="LR962863">
    <property type="protein sequence ID" value="CAD7358437.1"/>
    <property type="molecule type" value="Genomic_DNA"/>
</dbReference>
<reference evidence="9 12" key="3">
    <citation type="submission" date="2020-11" db="EMBL/GenBank/DDBJ databases">
        <authorList>
            <consortium name="Pathogen Informatics"/>
        </authorList>
    </citation>
    <scope>NUCLEOTIDE SEQUENCE [LARGE SCALE GENOMIC DNA]</scope>
    <source>
        <strain evidence="9 12">NCTC12218</strain>
    </source>
</reference>
<dbReference type="AlphaFoldDB" id="A0A7Z7VW09"/>
<reference evidence="10 13" key="1">
    <citation type="submission" date="2018-01" db="EMBL/GenBank/DDBJ databases">
        <title>Complete genome sequence of Staphylococcus Scheliferi isolated from human.</title>
        <authorList>
            <person name="Abouelkhair M.A."/>
            <person name="Bemis D.A."/>
            <person name="Kania S.A."/>
        </authorList>
    </citation>
    <scope>NUCLEOTIDE SEQUENCE [LARGE SCALE GENOMIC DNA]</scope>
    <source>
        <strain evidence="10 13">ATCC 43808</strain>
    </source>
</reference>
<evidence type="ECO:0000313" key="13">
    <source>
        <dbReference type="Proteomes" id="UP000572988"/>
    </source>
</evidence>
<feature type="transmembrane region" description="Helical" evidence="8">
    <location>
        <begin position="190"/>
        <end position="206"/>
    </location>
</feature>
<dbReference type="PANTHER" id="PTHR34979">
    <property type="entry name" value="INNER MEMBRANE PROTEIN YGAZ"/>
    <property type="match status" value="1"/>
</dbReference>
<evidence type="ECO:0000313" key="12">
    <source>
        <dbReference type="Proteomes" id="UP000264146"/>
    </source>
</evidence>
<evidence type="ECO:0000256" key="3">
    <source>
        <dbReference type="ARBA" id="ARBA00022448"/>
    </source>
</evidence>
<keyword evidence="7 8" id="KW-0472">Membrane</keyword>
<dbReference type="GO" id="GO:0005886">
    <property type="term" value="C:plasma membrane"/>
    <property type="evidence" value="ECO:0007669"/>
    <property type="project" value="UniProtKB-SubCell"/>
</dbReference>
<evidence type="ECO:0000313" key="9">
    <source>
        <dbReference type="EMBL" id="CAD7358437.1"/>
    </source>
</evidence>
<dbReference type="Pfam" id="PF03591">
    <property type="entry name" value="AzlC"/>
    <property type="match status" value="1"/>
</dbReference>
<evidence type="ECO:0000313" key="10">
    <source>
        <dbReference type="EMBL" id="NHA33623.1"/>
    </source>
</evidence>
<gene>
    <name evidence="11" type="primary">ygaZ_1</name>
    <name evidence="10" type="ORF">C1O36_03635</name>
    <name evidence="11" type="ORF">NCTC12218_00014</name>
</gene>
<keyword evidence="4" id="KW-1003">Cell membrane</keyword>
<protein>
    <submittedName>
        <fullName evidence="10">Azaleucine resistance protein AzlC</fullName>
    </submittedName>
    <submittedName>
        <fullName evidence="11">Branched-chain amino acid permease</fullName>
    </submittedName>
</protein>
<comment type="similarity">
    <text evidence="2">Belongs to the AzlC family.</text>
</comment>
<sequence length="231" mass="25300">MVSHTTFKQGVQECIPTLLGYAGIGFSFGVVGVASGFGLLEIVMLSMLVYAGAAQFIIVALMVVHTPVWIIVLTTLIVNSRMFLLSMTLANNFKQESLLHRVGVGALLTDETFAVAITPHSKGLPITRNWMYGLNLTAYLFWIFVSILGALLGNFFKNPDAFGLDYAIIAMFVFLTIAQFEGITKSKMRTYLLLMLIVIVMMLSLSMVMSSYLAILFASTITAAIGMVIDR</sequence>
<feature type="transmembrane region" description="Helical" evidence="8">
    <location>
        <begin position="212"/>
        <end position="229"/>
    </location>
</feature>
<keyword evidence="3" id="KW-0813">Transport</keyword>